<proteinExistence type="predicted"/>
<keyword evidence="1" id="KW-1133">Transmembrane helix</keyword>
<evidence type="ECO:0000313" key="2">
    <source>
        <dbReference type="EMBL" id="QTH72784.1"/>
    </source>
</evidence>
<keyword evidence="1" id="KW-0812">Transmembrane</keyword>
<evidence type="ECO:0000256" key="1">
    <source>
        <dbReference type="SAM" id="Phobius"/>
    </source>
</evidence>
<dbReference type="KEGG" id="pxi:J5O05_08465"/>
<dbReference type="RefSeq" id="WP_208844407.1">
    <property type="nucleotide sequence ID" value="NZ_CP072133.1"/>
</dbReference>
<sequence length="195" mass="22211">MASAEILFAKWLDGIALSDDELKQLRLDADFGPMLAEAQVWQSRAQNMLDEDVPTWNRESTYVGTKRSASQWYAIAASVAVIALASCVFMWSQNQQLTEQMASQQQLVQQQQQQITTLLGRIDNQQSSQNSKLLDAVEHVLATSRDERREDMNALLQLWKTQRAQDQALLRLQLNDIAEQVEHLPQTNVAKLEDR</sequence>
<gene>
    <name evidence="2" type="ORF">J5O05_08465</name>
</gene>
<feature type="transmembrane region" description="Helical" evidence="1">
    <location>
        <begin position="72"/>
        <end position="91"/>
    </location>
</feature>
<protein>
    <submittedName>
        <fullName evidence="2">Uncharacterized protein</fullName>
    </submittedName>
</protein>
<dbReference type="AlphaFoldDB" id="A0A975DJP6"/>
<organism evidence="2 3">
    <name type="scientific">Pseudoalteromonas xiamenensis</name>
    <dbReference type="NCBI Taxonomy" id="882626"/>
    <lineage>
        <taxon>Bacteria</taxon>
        <taxon>Pseudomonadati</taxon>
        <taxon>Pseudomonadota</taxon>
        <taxon>Gammaproteobacteria</taxon>
        <taxon>Alteromonadales</taxon>
        <taxon>Pseudoalteromonadaceae</taxon>
        <taxon>Pseudoalteromonas</taxon>
    </lineage>
</organism>
<dbReference type="EMBL" id="CP072133">
    <property type="protein sequence ID" value="QTH72784.1"/>
    <property type="molecule type" value="Genomic_DNA"/>
</dbReference>
<reference evidence="2" key="1">
    <citation type="submission" date="2021-03" db="EMBL/GenBank/DDBJ databases">
        <title>Complete Genome of Pseudoalteromonas xiamenensis STKMTI.2, a new potential marine bacterium producing anti-Vibrio compounds.</title>
        <authorList>
            <person name="Handayani D.P."/>
            <person name="Isnansetyo A."/>
            <person name="Istiqomah I."/>
            <person name="Jumina J."/>
        </authorList>
    </citation>
    <scope>NUCLEOTIDE SEQUENCE</scope>
    <source>
        <strain evidence="2">STKMTI.2</strain>
    </source>
</reference>
<keyword evidence="1" id="KW-0472">Membrane</keyword>
<name>A0A975DJP6_9GAMM</name>
<accession>A0A975DJP6</accession>
<keyword evidence="3" id="KW-1185">Reference proteome</keyword>
<dbReference type="Proteomes" id="UP000664904">
    <property type="component" value="Chromosome"/>
</dbReference>
<evidence type="ECO:0000313" key="3">
    <source>
        <dbReference type="Proteomes" id="UP000664904"/>
    </source>
</evidence>